<dbReference type="AlphaFoldDB" id="A0A8X6GSQ3"/>
<accession>A0A8X6GSQ3</accession>
<keyword evidence="2" id="KW-1185">Reference proteome</keyword>
<dbReference type="InterPro" id="IPR008042">
    <property type="entry name" value="Retrotrans_Pao"/>
</dbReference>
<evidence type="ECO:0000313" key="2">
    <source>
        <dbReference type="Proteomes" id="UP000887116"/>
    </source>
</evidence>
<sequence length="549" mass="63344">MANIFKAAKGFLKEDLFVAEEIGEIFPDKVKISELKDIILKSKEYLDDPDFVTNILVTVVSERKLKEEFVKAERLKLLEYEENGKIYKRTRTGVGENQGKHYQFLYHLEKKLEEAKQGHGKYPECIVQKLMSSFYVDNCLASVQTHSELDRFIDVATEIMADRKFDLRGWEHSIPSDPIASPTNVLGMIWDRHCDTLSLNIPDLRELMEEVITKRNILAASHKVFDPLGITGPVLLLPKLWLQSLRKSQIGWDQEVDIKTSQDFLKWLKELEYLKHVQVPRWLHCDSGFQHISLHFFCDASKFAYSAVVFLRVDIGSTVRIQLVQSKTMIAPCGKKETTIARLELLGAAISARLSTTVLKEFPTDNVYFWTDSTTVLAWLKREEPPWGVFVYNRVQEIRKLTPVKAWRHVPGSLNTADCPSRECTAKQLCSSKWWEGPSWLHLSPQEWPISDVEVDINEVEVNKVRRAIVTSMMNVQTTDIKSDHFSTYSRNNRVVAWILRFIHNVSKATKLKGSLSYEEFKRAEVLVFKSLQSNAFQDERFLAKIKSL</sequence>
<gene>
    <name evidence="1" type="primary">AVEN_61737_1</name>
    <name evidence="1" type="ORF">TNCT_410791</name>
</gene>
<dbReference type="OrthoDB" id="6429814at2759"/>
<dbReference type="Proteomes" id="UP000887116">
    <property type="component" value="Unassembled WGS sequence"/>
</dbReference>
<dbReference type="PANTHER" id="PTHR47331:SF4">
    <property type="entry name" value="PEPTIDASE S1 DOMAIN-CONTAINING PROTEIN"/>
    <property type="match status" value="1"/>
</dbReference>
<comment type="caution">
    <text evidence="1">The sequence shown here is derived from an EMBL/GenBank/DDBJ whole genome shotgun (WGS) entry which is preliminary data.</text>
</comment>
<reference evidence="1" key="1">
    <citation type="submission" date="2020-07" db="EMBL/GenBank/DDBJ databases">
        <title>Multicomponent nature underlies the extraordinary mechanical properties of spider dragline silk.</title>
        <authorList>
            <person name="Kono N."/>
            <person name="Nakamura H."/>
            <person name="Mori M."/>
            <person name="Yoshida Y."/>
            <person name="Ohtoshi R."/>
            <person name="Malay A.D."/>
            <person name="Moran D.A.P."/>
            <person name="Tomita M."/>
            <person name="Numata K."/>
            <person name="Arakawa K."/>
        </authorList>
    </citation>
    <scope>NUCLEOTIDE SEQUENCE</scope>
</reference>
<protein>
    <submittedName>
        <fullName evidence="1">Integrase catalytic domain-containing protein</fullName>
    </submittedName>
</protein>
<dbReference type="PANTHER" id="PTHR47331">
    <property type="entry name" value="PHD-TYPE DOMAIN-CONTAINING PROTEIN"/>
    <property type="match status" value="1"/>
</dbReference>
<evidence type="ECO:0000313" key="1">
    <source>
        <dbReference type="EMBL" id="GFR10382.1"/>
    </source>
</evidence>
<dbReference type="EMBL" id="BMAO01016684">
    <property type="protein sequence ID" value="GFR10382.1"/>
    <property type="molecule type" value="Genomic_DNA"/>
</dbReference>
<dbReference type="Pfam" id="PF05380">
    <property type="entry name" value="Peptidase_A17"/>
    <property type="match status" value="1"/>
</dbReference>
<organism evidence="1 2">
    <name type="scientific">Trichonephila clavata</name>
    <name type="common">Joro spider</name>
    <name type="synonym">Nephila clavata</name>
    <dbReference type="NCBI Taxonomy" id="2740835"/>
    <lineage>
        <taxon>Eukaryota</taxon>
        <taxon>Metazoa</taxon>
        <taxon>Ecdysozoa</taxon>
        <taxon>Arthropoda</taxon>
        <taxon>Chelicerata</taxon>
        <taxon>Arachnida</taxon>
        <taxon>Araneae</taxon>
        <taxon>Araneomorphae</taxon>
        <taxon>Entelegynae</taxon>
        <taxon>Araneoidea</taxon>
        <taxon>Nephilidae</taxon>
        <taxon>Trichonephila</taxon>
    </lineage>
</organism>
<name>A0A8X6GSQ3_TRICU</name>
<proteinExistence type="predicted"/>